<feature type="domain" description="Ionotropic glutamate receptor C-terminal" evidence="21">
    <location>
        <begin position="442"/>
        <end position="789"/>
    </location>
</feature>
<keyword evidence="17" id="KW-1015">Disulfide bond</keyword>
<keyword evidence="3" id="KW-1003">Cell membrane</keyword>
<dbReference type="Pfam" id="PF00060">
    <property type="entry name" value="Lig_chan"/>
    <property type="match status" value="1"/>
</dbReference>
<feature type="region of interest" description="Disordered" evidence="18">
    <location>
        <begin position="869"/>
        <end position="948"/>
    </location>
</feature>
<dbReference type="VEuPathDB" id="VectorBase:AARA004618"/>
<evidence type="ECO:0000256" key="7">
    <source>
        <dbReference type="ARBA" id="ARBA00023065"/>
    </source>
</evidence>
<dbReference type="InterPro" id="IPR001320">
    <property type="entry name" value="Iontro_rcpt_C"/>
</dbReference>
<organism evidence="23 24">
    <name type="scientific">Anopheles arabiensis</name>
    <name type="common">Mosquito</name>
    <dbReference type="NCBI Taxonomy" id="7173"/>
    <lineage>
        <taxon>Eukaryota</taxon>
        <taxon>Metazoa</taxon>
        <taxon>Ecdysozoa</taxon>
        <taxon>Arthropoda</taxon>
        <taxon>Hexapoda</taxon>
        <taxon>Insecta</taxon>
        <taxon>Pterygota</taxon>
        <taxon>Neoptera</taxon>
        <taxon>Endopterygota</taxon>
        <taxon>Diptera</taxon>
        <taxon>Nematocera</taxon>
        <taxon>Culicoidea</taxon>
        <taxon>Culicidae</taxon>
        <taxon>Anophelinae</taxon>
        <taxon>Anopheles</taxon>
    </lineage>
</organism>
<feature type="domain" description="Ionotropic glutamate receptor L-glutamate and glycine-binding" evidence="22">
    <location>
        <begin position="452"/>
        <end position="516"/>
    </location>
</feature>
<dbReference type="Gene3D" id="3.40.190.10">
    <property type="entry name" value="Periplasmic binding protein-like II"/>
    <property type="match status" value="2"/>
</dbReference>
<feature type="disulfide bond" evidence="17">
    <location>
        <begin position="103"/>
        <end position="357"/>
    </location>
</feature>
<evidence type="ECO:0000256" key="12">
    <source>
        <dbReference type="ARBA" id="ARBA00023286"/>
    </source>
</evidence>
<dbReference type="CDD" id="cd06382">
    <property type="entry name" value="PBP1_iGluR_Kainate"/>
    <property type="match status" value="1"/>
</dbReference>
<evidence type="ECO:0008006" key="25">
    <source>
        <dbReference type="Google" id="ProtNLM"/>
    </source>
</evidence>
<keyword evidence="7" id="KW-0406">Ion transport</keyword>
<feature type="transmembrane region" description="Helical" evidence="19">
    <location>
        <begin position="627"/>
        <end position="649"/>
    </location>
</feature>
<accession>A0A453YI64</accession>
<feature type="binding site" evidence="15">
    <location>
        <position position="678"/>
    </location>
    <ligand>
        <name>L-glutamate</name>
        <dbReference type="ChEBI" id="CHEBI:29985"/>
    </ligand>
</feature>
<keyword evidence="8 19" id="KW-0472">Membrane</keyword>
<dbReference type="VEuPathDB" id="VectorBase:AARA21_006067"/>
<evidence type="ECO:0000256" key="16">
    <source>
        <dbReference type="PIRSR" id="PIRSR601508-2"/>
    </source>
</evidence>
<dbReference type="EMBL" id="APCN01000567">
    <property type="status" value="NOT_ANNOTATED_CDS"/>
    <property type="molecule type" value="Genomic_DNA"/>
</dbReference>
<evidence type="ECO:0000256" key="20">
    <source>
        <dbReference type="SAM" id="SignalP"/>
    </source>
</evidence>
<feature type="binding site" evidence="15">
    <location>
        <position position="511"/>
    </location>
    <ligand>
        <name>L-glutamate</name>
        <dbReference type="ChEBI" id="CHEBI:29985"/>
    </ligand>
</feature>
<dbReference type="SUPFAM" id="SSF53822">
    <property type="entry name" value="Periplasmic binding protein-like I"/>
    <property type="match status" value="1"/>
</dbReference>
<feature type="site" description="Interaction with the cone snail toxin Con-ikot-ikot" evidence="16">
    <location>
        <position position="684"/>
    </location>
</feature>
<dbReference type="InterPro" id="IPR028082">
    <property type="entry name" value="Peripla_BP_I"/>
</dbReference>
<feature type="site" description="Crucial to convey clamshell closure to channel opening" evidence="16">
    <location>
        <position position="656"/>
    </location>
</feature>
<evidence type="ECO:0000259" key="22">
    <source>
        <dbReference type="SMART" id="SM00918"/>
    </source>
</evidence>
<comment type="similarity">
    <text evidence="1">Belongs to the glutamate-gated ion channel (TC 1.A.10.1) family.</text>
</comment>
<dbReference type="PRINTS" id="PR00177">
    <property type="entry name" value="NMDARECEPTOR"/>
</dbReference>
<dbReference type="Gene3D" id="3.40.50.2300">
    <property type="match status" value="2"/>
</dbReference>
<evidence type="ECO:0000256" key="1">
    <source>
        <dbReference type="ARBA" id="ARBA00008685"/>
    </source>
</evidence>
<evidence type="ECO:0000256" key="14">
    <source>
        <dbReference type="ARBA" id="ARBA00034104"/>
    </source>
</evidence>
<keyword evidence="13" id="KW-0407">Ion channel</keyword>
<feature type="binding site" evidence="15">
    <location>
        <position position="679"/>
    </location>
    <ligand>
        <name>L-glutamate</name>
        <dbReference type="ChEBI" id="CHEBI:29985"/>
    </ligand>
</feature>
<evidence type="ECO:0000256" key="8">
    <source>
        <dbReference type="ARBA" id="ARBA00023136"/>
    </source>
</evidence>
<feature type="signal peptide" evidence="20">
    <location>
        <begin position="1"/>
        <end position="35"/>
    </location>
</feature>
<evidence type="ECO:0000256" key="10">
    <source>
        <dbReference type="ARBA" id="ARBA00023180"/>
    </source>
</evidence>
<keyword evidence="20" id="KW-0732">Signal</keyword>
<dbReference type="FunFam" id="1.10.287.70:FF:000010">
    <property type="entry name" value="Putative glutamate receptor ionotropic kainate 1"/>
    <property type="match status" value="1"/>
</dbReference>
<evidence type="ECO:0000256" key="13">
    <source>
        <dbReference type="ARBA" id="ARBA00023303"/>
    </source>
</evidence>
<keyword evidence="24" id="KW-1185">Reference proteome</keyword>
<dbReference type="Gene3D" id="1.10.287.70">
    <property type="match status" value="1"/>
</dbReference>
<evidence type="ECO:0000259" key="21">
    <source>
        <dbReference type="SMART" id="SM00079"/>
    </source>
</evidence>
<evidence type="ECO:0000256" key="11">
    <source>
        <dbReference type="ARBA" id="ARBA00023257"/>
    </source>
</evidence>
<dbReference type="GO" id="GO:0038023">
    <property type="term" value="F:signaling receptor activity"/>
    <property type="evidence" value="ECO:0007669"/>
    <property type="project" value="InterPro"/>
</dbReference>
<feature type="compositionally biased region" description="Polar residues" evidence="18">
    <location>
        <begin position="877"/>
        <end position="907"/>
    </location>
</feature>
<feature type="transmembrane region" description="Helical" evidence="19">
    <location>
        <begin position="810"/>
        <end position="832"/>
    </location>
</feature>
<dbReference type="Pfam" id="PF01094">
    <property type="entry name" value="ANF_receptor"/>
    <property type="match status" value="1"/>
</dbReference>
<feature type="binding site" evidence="15">
    <location>
        <position position="506"/>
    </location>
    <ligand>
        <name>L-glutamate</name>
        <dbReference type="ChEBI" id="CHEBI:29985"/>
    </ligand>
</feature>
<evidence type="ECO:0000256" key="19">
    <source>
        <dbReference type="SAM" id="Phobius"/>
    </source>
</evidence>
<keyword evidence="4 19" id="KW-0812">Transmembrane</keyword>
<dbReference type="PANTHER" id="PTHR18966">
    <property type="entry name" value="IONOTROPIC GLUTAMATE RECEPTOR"/>
    <property type="match status" value="1"/>
</dbReference>
<keyword evidence="5 19" id="KW-1133">Transmembrane helix</keyword>
<dbReference type="InterPro" id="IPR001828">
    <property type="entry name" value="ANF_lig-bd_rcpt"/>
</dbReference>
<evidence type="ECO:0000256" key="3">
    <source>
        <dbReference type="ARBA" id="ARBA00022475"/>
    </source>
</evidence>
<feature type="chain" id="PRO_5043938320" description="Ionotropic glutamate receptor C-terminal domain-containing protein" evidence="20">
    <location>
        <begin position="36"/>
        <end position="948"/>
    </location>
</feature>
<protein>
    <recommendedName>
        <fullName evidence="25">Ionotropic glutamate receptor C-terminal domain-containing protein</fullName>
    </recommendedName>
</protein>
<proteinExistence type="inferred from homology"/>
<reference evidence="23" key="1">
    <citation type="submission" date="2022-08" db="UniProtKB">
        <authorList>
            <consortium name="EnsemblMetazoa"/>
        </authorList>
    </citation>
    <scope>IDENTIFICATION</scope>
    <source>
        <strain evidence="23">Dongola</strain>
    </source>
</reference>
<dbReference type="Pfam" id="PF10613">
    <property type="entry name" value="Lig_chan-Glu_bd"/>
    <property type="match status" value="1"/>
</dbReference>
<feature type="disulfide bond" evidence="17">
    <location>
        <begin position="738"/>
        <end position="796"/>
    </location>
</feature>
<evidence type="ECO:0000256" key="9">
    <source>
        <dbReference type="ARBA" id="ARBA00023170"/>
    </source>
</evidence>
<dbReference type="AlphaFoldDB" id="A0A453YI64"/>
<evidence type="ECO:0000256" key="4">
    <source>
        <dbReference type="ARBA" id="ARBA00022692"/>
    </source>
</evidence>
<dbReference type="GO" id="GO:0015276">
    <property type="term" value="F:ligand-gated monoatomic ion channel activity"/>
    <property type="evidence" value="ECO:0007669"/>
    <property type="project" value="InterPro"/>
</dbReference>
<evidence type="ECO:0000313" key="23">
    <source>
        <dbReference type="EnsemblMetazoa" id="AARA004618-PB"/>
    </source>
</evidence>
<keyword evidence="11" id="KW-0628">Postsynaptic cell membrane</keyword>
<keyword evidence="2" id="KW-0813">Transport</keyword>
<dbReference type="SMART" id="SM00079">
    <property type="entry name" value="PBPe"/>
    <property type="match status" value="1"/>
</dbReference>
<feature type="transmembrane region" description="Helical" evidence="19">
    <location>
        <begin position="551"/>
        <end position="572"/>
    </location>
</feature>
<evidence type="ECO:0000256" key="6">
    <source>
        <dbReference type="ARBA" id="ARBA00023018"/>
    </source>
</evidence>
<dbReference type="FunFam" id="3.40.50.2300:FF:000106">
    <property type="entry name" value="Glutamate receptor ionotropic, kainate"/>
    <property type="match status" value="1"/>
</dbReference>
<keyword evidence="9" id="KW-0675">Receptor</keyword>
<dbReference type="GO" id="GO:0045211">
    <property type="term" value="C:postsynaptic membrane"/>
    <property type="evidence" value="ECO:0007669"/>
    <property type="project" value="UniProtKB-SubCell"/>
</dbReference>
<dbReference type="Proteomes" id="UP000075840">
    <property type="component" value="Unassembled WGS sequence"/>
</dbReference>
<dbReference type="FunFam" id="3.40.190.10:FF:000061">
    <property type="entry name" value="Glutamate receptor, ionotropic kainate"/>
    <property type="match status" value="1"/>
</dbReference>
<dbReference type="InterPro" id="IPR001508">
    <property type="entry name" value="Iono_Glu_rcpt_met"/>
</dbReference>
<evidence type="ECO:0000256" key="18">
    <source>
        <dbReference type="SAM" id="MobiDB-lite"/>
    </source>
</evidence>
<sequence length="948" mass="105584">MENSDPRPKMRLFPMFLHRLLVVAFAFLLIGPIDGYNGDFDEPVEHIKIGGLFDGDTDDAELAFQYAVEAVNNEKLSYSNYQLEAQAVQVKYGDQFDVSKKLCRLLKTGVAGIFGPSSPKSALHVQSVCDEKEMPHIETRWDAYTKLPTLNLHPHPHIMGRVFLDLVVAFEWKDFTILYESGPWLPGISDLLKMYDPKGYTVTVRQLDLGLNGNYRAVLRRVKLSEDKRIILACSIESMPEVLKQAQQVGLLTDHHQIIITSLDLHTIDLEPYQYSGTNITGVRLIDPEEEKIKQVADFLNASQIAKTLELHDGLNPAKMRVKTALMYDAVLLFAEALKHLIGSEPPRLLEPISLKCDDPTTWKNGYSVINYMKSSTIHGLTRSIKFDHQGHRSDFLLDLIELGPAGLEKVGVWNSTEGLNFTRKTEQAAHAMDDGTLQNRTFLVLTAISPPYGMLKDSPIKLSGNERFEGFGIDLIHELSLMLGFNYTFILQEDGRADLAITDLTITSDRESAVDFTMPFMNLGISILFRKPTKEPPSLFSFMSPFSKQVWLYLGGAYMMVSMSLFVLGRISPKEWDNPYPCIEEPEELENQFSFSNSMWFTIGALLQQGSEIAPKAPATRAVASIWWFFTLIMVSSYTANLAAFLTVEQVVSPINNAEDLAAAGGAVKYGAKRDGSTISFFKDAEYGTYAKMYQFMMANQDLLTSSNPEGLQRVKTENYAFLMESTSIEYIVERECDVTQIGGLLDDKGYGIAMRKNSPYRSALSEAVLRLQEQGVLTSLKRKWWKEKRGGGACENTMEEGGALALELANVGGVFVLLIVGCVAALFVSFCEMLCDVHRRTRELKVPFREELMAELRFVAKCHGNTKPVRHRKSSSASGPNSLESGMESAEQSATSSKQDISGSPTGAAGADEADRDAELENRQRRQNGGGKSALNGSARKIKSDE</sequence>
<keyword evidence="12" id="KW-1071">Ligand-gated ion channel</keyword>
<dbReference type="InterPro" id="IPR019594">
    <property type="entry name" value="Glu/Gly-bd"/>
</dbReference>
<keyword evidence="10" id="KW-0325">Glycoprotein</keyword>
<evidence type="ECO:0000313" key="24">
    <source>
        <dbReference type="Proteomes" id="UP000075840"/>
    </source>
</evidence>
<evidence type="ECO:0000256" key="2">
    <source>
        <dbReference type="ARBA" id="ARBA00022448"/>
    </source>
</evidence>
<feature type="binding site" evidence="15">
    <location>
        <position position="726"/>
    </location>
    <ligand>
        <name>L-glutamate</name>
        <dbReference type="ChEBI" id="CHEBI:29985"/>
    </ligand>
</feature>
<keyword evidence="6" id="KW-0770">Synapse</keyword>
<comment type="subcellular location">
    <subcellularLocation>
        <location evidence="14">Postsynaptic cell membrane</location>
        <topology evidence="14">Multi-pass membrane protein</topology>
    </subcellularLocation>
</comment>
<dbReference type="InterPro" id="IPR015683">
    <property type="entry name" value="Ionotropic_Glu_rcpt"/>
</dbReference>
<evidence type="ECO:0000256" key="17">
    <source>
        <dbReference type="PIRSR" id="PIRSR601508-3"/>
    </source>
</evidence>
<dbReference type="EnsemblMetazoa" id="AARA004618-RB">
    <property type="protein sequence ID" value="AARA004618-PB"/>
    <property type="gene ID" value="AARA004618"/>
</dbReference>
<dbReference type="SUPFAM" id="SSF53850">
    <property type="entry name" value="Periplasmic binding protein-like II"/>
    <property type="match status" value="1"/>
</dbReference>
<evidence type="ECO:0000256" key="5">
    <source>
        <dbReference type="ARBA" id="ARBA00022989"/>
    </source>
</evidence>
<name>A0A453YI64_ANOAR</name>
<evidence type="ECO:0000256" key="15">
    <source>
        <dbReference type="PIRSR" id="PIRSR601508-1"/>
    </source>
</evidence>
<dbReference type="SMART" id="SM00918">
    <property type="entry name" value="Lig_chan-Glu_bd"/>
    <property type="match status" value="1"/>
</dbReference>